<reference evidence="2" key="2">
    <citation type="submission" date="2021-03" db="UniProtKB">
        <authorList>
            <consortium name="EnsemblPlants"/>
        </authorList>
    </citation>
    <scope>IDENTIFICATION</scope>
</reference>
<feature type="domain" description="DOG1" evidence="1">
    <location>
        <begin position="187"/>
        <end position="394"/>
    </location>
</feature>
<dbReference type="InterPro" id="IPR051886">
    <property type="entry name" value="Seed_Dev/Stress_Resp_Reg"/>
</dbReference>
<dbReference type="PANTHER" id="PTHR46354">
    <property type="entry name" value="DOG1 DOMAIN-CONTAINING PROTEIN"/>
    <property type="match status" value="1"/>
</dbReference>
<organism evidence="2 3">
    <name type="scientific">Chenopodium quinoa</name>
    <name type="common">Quinoa</name>
    <dbReference type="NCBI Taxonomy" id="63459"/>
    <lineage>
        <taxon>Eukaryota</taxon>
        <taxon>Viridiplantae</taxon>
        <taxon>Streptophyta</taxon>
        <taxon>Embryophyta</taxon>
        <taxon>Tracheophyta</taxon>
        <taxon>Spermatophyta</taxon>
        <taxon>Magnoliopsida</taxon>
        <taxon>eudicotyledons</taxon>
        <taxon>Gunneridae</taxon>
        <taxon>Pentapetalae</taxon>
        <taxon>Caryophyllales</taxon>
        <taxon>Chenopodiaceae</taxon>
        <taxon>Chenopodioideae</taxon>
        <taxon>Atripliceae</taxon>
        <taxon>Chenopodium</taxon>
    </lineage>
</organism>
<dbReference type="PANTHER" id="PTHR46354:SF4">
    <property type="entry name" value="PROTEIN DOG1-LIKE 3"/>
    <property type="match status" value="1"/>
</dbReference>
<evidence type="ECO:0000313" key="2">
    <source>
        <dbReference type="EnsemblPlants" id="AUR62006900-RA:cds"/>
    </source>
</evidence>
<dbReference type="AlphaFoldDB" id="A0A803L4W1"/>
<dbReference type="GO" id="GO:0006351">
    <property type="term" value="P:DNA-templated transcription"/>
    <property type="evidence" value="ECO:0007669"/>
    <property type="project" value="InterPro"/>
</dbReference>
<accession>A0A803L4W1</accession>
<sequence>MAVIKDSDTEWTPVLTELVDQIITHYEKYYRVITKLIKGNVQVLLMVSPEWPSHLEDPFLWVGGWRPSMAFHLLDFKPELKLGLDSRHTIREETELTHSLADTDALADEDIEADLVMAENNSEADTVMADIIIATAPAAAVTDHHELGEIFSKADDLRLNTLKQFVKILSPIQAVELFIPAAQLHLKVEAWGFYKIWLCQKEADLLELRSAAVAYTETTRSKHETNQNLRRLVRRVLSHYEHYYRVKSESVKRNVLHMMTPAWRSLLEHAFLWIGGWRPTTAFHLLYTIMKTVKKERELTEVMAAVQETVADTSMVRLSGVVGSSESDDECIESTLVTKEDKLKEIFEKADDLRMKTISNVVGILNPIQAVHFLIAAAGLQLRLHEWGNKKDKTGAMVISMKN</sequence>
<dbReference type="PROSITE" id="PS51806">
    <property type="entry name" value="DOG1"/>
    <property type="match status" value="2"/>
</dbReference>
<name>A0A803L4W1_CHEQI</name>
<feature type="domain" description="DOG1" evidence="1">
    <location>
        <begin position="1"/>
        <end position="191"/>
    </location>
</feature>
<dbReference type="Pfam" id="PF14144">
    <property type="entry name" value="DOG1"/>
    <property type="match status" value="2"/>
</dbReference>
<keyword evidence="3" id="KW-1185">Reference proteome</keyword>
<dbReference type="SMR" id="A0A803L4W1"/>
<dbReference type="Gramene" id="AUR62006900-RA">
    <property type="protein sequence ID" value="AUR62006900-RA:cds"/>
    <property type="gene ID" value="AUR62006900"/>
</dbReference>
<dbReference type="InterPro" id="IPR025422">
    <property type="entry name" value="TGA_domain"/>
</dbReference>
<dbReference type="EnsemblPlants" id="AUR62006900-RA">
    <property type="protein sequence ID" value="AUR62006900-RA:cds"/>
    <property type="gene ID" value="AUR62006900"/>
</dbReference>
<proteinExistence type="predicted"/>
<dbReference type="Proteomes" id="UP000596660">
    <property type="component" value="Unplaced"/>
</dbReference>
<evidence type="ECO:0000313" key="3">
    <source>
        <dbReference type="Proteomes" id="UP000596660"/>
    </source>
</evidence>
<protein>
    <recommendedName>
        <fullName evidence="1">DOG1 domain-containing protein</fullName>
    </recommendedName>
</protein>
<dbReference type="GO" id="GO:0043565">
    <property type="term" value="F:sequence-specific DNA binding"/>
    <property type="evidence" value="ECO:0007669"/>
    <property type="project" value="InterPro"/>
</dbReference>
<reference evidence="2" key="1">
    <citation type="journal article" date="2017" name="Nature">
        <title>The genome of Chenopodium quinoa.</title>
        <authorList>
            <person name="Jarvis D.E."/>
            <person name="Ho Y.S."/>
            <person name="Lightfoot D.J."/>
            <person name="Schmoeckel S.M."/>
            <person name="Li B."/>
            <person name="Borm T.J.A."/>
            <person name="Ohyanagi H."/>
            <person name="Mineta K."/>
            <person name="Michell C.T."/>
            <person name="Saber N."/>
            <person name="Kharbatia N.M."/>
            <person name="Rupper R.R."/>
            <person name="Sharp A.R."/>
            <person name="Dally N."/>
            <person name="Boughton B.A."/>
            <person name="Woo Y.H."/>
            <person name="Gao G."/>
            <person name="Schijlen E.G.W.M."/>
            <person name="Guo X."/>
            <person name="Momin A.A."/>
            <person name="Negrao S."/>
            <person name="Al-Babili S."/>
            <person name="Gehring C."/>
            <person name="Roessner U."/>
            <person name="Jung C."/>
            <person name="Murphy K."/>
            <person name="Arold S.T."/>
            <person name="Gojobori T."/>
            <person name="van der Linden C.G."/>
            <person name="van Loo E.N."/>
            <person name="Jellen E.N."/>
            <person name="Maughan P.J."/>
            <person name="Tester M."/>
        </authorList>
    </citation>
    <scope>NUCLEOTIDE SEQUENCE [LARGE SCALE GENOMIC DNA]</scope>
    <source>
        <strain evidence="2">cv. PI 614886</strain>
    </source>
</reference>
<evidence type="ECO:0000259" key="1">
    <source>
        <dbReference type="PROSITE" id="PS51806"/>
    </source>
</evidence>